<dbReference type="RefSeq" id="WP_284373278.1">
    <property type="nucleotide sequence ID" value="NZ_BAABWP010000001.1"/>
</dbReference>
<dbReference type="Pfam" id="PF19029">
    <property type="entry name" value="DUF883_C"/>
    <property type="match status" value="1"/>
</dbReference>
<keyword evidence="1" id="KW-0472">Membrane</keyword>
<reference evidence="3" key="1">
    <citation type="journal article" date="2014" name="Int. J. Syst. Evol. Microbiol.">
        <title>Complete genome of a new Firmicutes species belonging to the dominant human colonic microbiota ('Ruminococcus bicirculans') reveals two chromosomes and a selective capacity to utilize plant glucans.</title>
        <authorList>
            <consortium name="NISC Comparative Sequencing Program"/>
            <person name="Wegmann U."/>
            <person name="Louis P."/>
            <person name="Goesmann A."/>
            <person name="Henrissat B."/>
            <person name="Duncan S.H."/>
            <person name="Flint H.J."/>
        </authorList>
    </citation>
    <scope>NUCLEOTIDE SEQUENCE</scope>
    <source>
        <strain evidence="3">NBRC 109915</strain>
    </source>
</reference>
<feature type="transmembrane region" description="Helical" evidence="1">
    <location>
        <begin position="87"/>
        <end position="105"/>
    </location>
</feature>
<evidence type="ECO:0000313" key="3">
    <source>
        <dbReference type="EMBL" id="GLQ27339.1"/>
    </source>
</evidence>
<sequence>MAQSTKNNIAELNTDVSKQMAVLRDDIAALTATVAEYGKAQGDIMKSAATTKAQEVAESGAAAADALKVKATKSYSDAEDAVRANPGAAIGIAAGVGFLIGMISARR</sequence>
<dbReference type="PANTHER" id="PTHR35893">
    <property type="entry name" value="INNER MEMBRANE PROTEIN-RELATED"/>
    <property type="match status" value="1"/>
</dbReference>
<proteinExistence type="predicted"/>
<protein>
    <recommendedName>
        <fullName evidence="2">DUF883 domain-containing protein</fullName>
    </recommendedName>
</protein>
<dbReference type="PANTHER" id="PTHR35893:SF3">
    <property type="entry name" value="INNER MEMBRANE PROTEIN"/>
    <property type="match status" value="1"/>
</dbReference>
<evidence type="ECO:0000313" key="4">
    <source>
        <dbReference type="Proteomes" id="UP001161388"/>
    </source>
</evidence>
<keyword evidence="1" id="KW-0812">Transmembrane</keyword>
<accession>A0ABQ5VJV3</accession>
<organism evidence="3 4">
    <name type="scientific">Sulfitobacter pacificus</name>
    <dbReference type="NCBI Taxonomy" id="1499314"/>
    <lineage>
        <taxon>Bacteria</taxon>
        <taxon>Pseudomonadati</taxon>
        <taxon>Pseudomonadota</taxon>
        <taxon>Alphaproteobacteria</taxon>
        <taxon>Rhodobacterales</taxon>
        <taxon>Roseobacteraceae</taxon>
        <taxon>Sulfitobacter</taxon>
    </lineage>
</organism>
<comment type="caution">
    <text evidence="3">The sequence shown here is derived from an EMBL/GenBank/DDBJ whole genome shotgun (WGS) entry which is preliminary data.</text>
</comment>
<evidence type="ECO:0000259" key="2">
    <source>
        <dbReference type="Pfam" id="PF19029"/>
    </source>
</evidence>
<evidence type="ECO:0000256" key="1">
    <source>
        <dbReference type="SAM" id="Phobius"/>
    </source>
</evidence>
<dbReference type="EMBL" id="BSNL01000001">
    <property type="protein sequence ID" value="GLQ27339.1"/>
    <property type="molecule type" value="Genomic_DNA"/>
</dbReference>
<dbReference type="Proteomes" id="UP001161388">
    <property type="component" value="Unassembled WGS sequence"/>
</dbReference>
<name>A0ABQ5VJV3_9RHOB</name>
<dbReference type="InterPro" id="IPR010279">
    <property type="entry name" value="YqjD/ElaB"/>
</dbReference>
<feature type="domain" description="DUF883" evidence="2">
    <location>
        <begin position="78"/>
        <end position="107"/>
    </location>
</feature>
<gene>
    <name evidence="3" type="ORF">GCM10007927_21420</name>
</gene>
<keyword evidence="4" id="KW-1185">Reference proteome</keyword>
<reference evidence="3" key="2">
    <citation type="submission" date="2023-01" db="EMBL/GenBank/DDBJ databases">
        <title>Draft genome sequence of Sulfitobacter pacificus strain NBRC 109915.</title>
        <authorList>
            <person name="Sun Q."/>
            <person name="Mori K."/>
        </authorList>
    </citation>
    <scope>NUCLEOTIDE SEQUENCE</scope>
    <source>
        <strain evidence="3">NBRC 109915</strain>
    </source>
</reference>
<dbReference type="InterPro" id="IPR043605">
    <property type="entry name" value="DUF883_C"/>
</dbReference>
<keyword evidence="1" id="KW-1133">Transmembrane helix</keyword>